<sequence>MTKFRRFELIYGLSSKSNPDLINVLSLRRAGAVLGRQFKSPADERSDTMTEFIIEELNQFDEEHFVDTLDDVYEESPWVAKQVASERPFDSREDLRATMESVVNEASRDRKLELLRAHPDLGEQTEMTEASQEEQSSAGLDELQPEQYKAFQQLNETYRETFGFPFIMAVKGKSPDEIQTAMENRINNSESDEFRTALGQVHEIARLRLEDRITQ</sequence>
<evidence type="ECO:0000256" key="3">
    <source>
        <dbReference type="ARBA" id="ARBA00012257"/>
    </source>
</evidence>
<dbReference type="InterPro" id="IPR018020">
    <property type="entry name" value="OHCU_decarboxylase"/>
</dbReference>
<dbReference type="PANTHER" id="PTHR43466:SF1">
    <property type="entry name" value="2-OXO-4-HYDROXY-4-CARBOXY-5-UREIDOIMIDAZOLINE DECARBOXYLASE-RELATED"/>
    <property type="match status" value="1"/>
</dbReference>
<name>L9ZKZ1_9EURY</name>
<dbReference type="SUPFAM" id="SSF158694">
    <property type="entry name" value="UraD-Like"/>
    <property type="match status" value="1"/>
</dbReference>
<dbReference type="EC" id="4.1.1.97" evidence="3"/>
<dbReference type="UniPathway" id="UPA00394">
    <property type="reaction ID" value="UER00652"/>
</dbReference>
<evidence type="ECO:0000313" key="9">
    <source>
        <dbReference type="EMBL" id="ELY86227.1"/>
    </source>
</evidence>
<dbReference type="AlphaFoldDB" id="L9ZKZ1"/>
<proteinExistence type="predicted"/>
<comment type="catalytic activity">
    <reaction evidence="1">
        <text>5-hydroxy-2-oxo-4-ureido-2,5-dihydro-1H-imidazole-5-carboxylate + H(+) = (S)-allantoin + CO2</text>
        <dbReference type="Rhea" id="RHEA:26301"/>
        <dbReference type="ChEBI" id="CHEBI:15378"/>
        <dbReference type="ChEBI" id="CHEBI:15678"/>
        <dbReference type="ChEBI" id="CHEBI:16526"/>
        <dbReference type="ChEBI" id="CHEBI:58639"/>
        <dbReference type="EC" id="4.1.1.97"/>
    </reaction>
</comment>
<reference evidence="9 10" key="1">
    <citation type="journal article" date="2014" name="PLoS Genet.">
        <title>Phylogenetically driven sequencing of extremely halophilic archaea reveals strategies for static and dynamic osmo-response.</title>
        <authorList>
            <person name="Becker E.A."/>
            <person name="Seitzer P.M."/>
            <person name="Tritt A."/>
            <person name="Larsen D."/>
            <person name="Krusor M."/>
            <person name="Yao A.I."/>
            <person name="Wu D."/>
            <person name="Madern D."/>
            <person name="Eisen J.A."/>
            <person name="Darling A.E."/>
            <person name="Facciotti M.T."/>
        </authorList>
    </citation>
    <scope>NUCLEOTIDE SEQUENCE [LARGE SCALE GENOMIC DNA]</scope>
    <source>
        <strain evidence="9 10">DSM 12281</strain>
    </source>
</reference>
<dbReference type="PATRIC" id="fig|1230458.4.peg.3716"/>
<evidence type="ECO:0000259" key="8">
    <source>
        <dbReference type="Pfam" id="PF09349"/>
    </source>
</evidence>
<evidence type="ECO:0000256" key="1">
    <source>
        <dbReference type="ARBA" id="ARBA00001163"/>
    </source>
</evidence>
<keyword evidence="5" id="KW-0210">Decarboxylase</keyword>
<organism evidence="9 10">
    <name type="scientific">Natrialba taiwanensis DSM 12281</name>
    <dbReference type="NCBI Taxonomy" id="1230458"/>
    <lineage>
        <taxon>Archaea</taxon>
        <taxon>Methanobacteriati</taxon>
        <taxon>Methanobacteriota</taxon>
        <taxon>Stenosarchaea group</taxon>
        <taxon>Halobacteria</taxon>
        <taxon>Halobacteriales</taxon>
        <taxon>Natrialbaceae</taxon>
        <taxon>Natrialba</taxon>
    </lineage>
</organism>
<dbReference type="GO" id="GO:0000255">
    <property type="term" value="P:allantoin metabolic process"/>
    <property type="evidence" value="ECO:0007669"/>
    <property type="project" value="InterPro"/>
</dbReference>
<evidence type="ECO:0000256" key="5">
    <source>
        <dbReference type="ARBA" id="ARBA00022793"/>
    </source>
</evidence>
<dbReference type="PANTHER" id="PTHR43466">
    <property type="entry name" value="2-OXO-4-HYDROXY-4-CARBOXY-5-UREIDOIMIDAZOLINE DECARBOXYLASE-RELATED"/>
    <property type="match status" value="1"/>
</dbReference>
<keyword evidence="4" id="KW-0659">Purine metabolism</keyword>
<dbReference type="GO" id="GO:0051997">
    <property type="term" value="F:2-oxo-4-hydroxy-4-carboxy-5-ureidoimidazoline decarboxylase activity"/>
    <property type="evidence" value="ECO:0007669"/>
    <property type="project" value="UniProtKB-EC"/>
</dbReference>
<comment type="pathway">
    <text evidence="2">Purine metabolism; urate degradation; (S)-allantoin from urate: step 3/3.</text>
</comment>
<keyword evidence="10" id="KW-1185">Reference proteome</keyword>
<evidence type="ECO:0000256" key="2">
    <source>
        <dbReference type="ARBA" id="ARBA00004754"/>
    </source>
</evidence>
<dbReference type="Gene3D" id="1.10.3330.10">
    <property type="entry name" value="Oxo-4-hydroxy-4-carboxy-5-ureidoimidazoline decarboxylase"/>
    <property type="match status" value="1"/>
</dbReference>
<evidence type="ECO:0000313" key="10">
    <source>
        <dbReference type="Proteomes" id="UP000011648"/>
    </source>
</evidence>
<accession>L9ZKZ1</accession>
<protein>
    <recommendedName>
        <fullName evidence="3">2-oxo-4-hydroxy-4-carboxy-5-ureidoimidazoline decarboxylase</fullName>
        <ecNumber evidence="3">4.1.1.97</ecNumber>
    </recommendedName>
</protein>
<evidence type="ECO:0000256" key="4">
    <source>
        <dbReference type="ARBA" id="ARBA00022631"/>
    </source>
</evidence>
<dbReference type="GO" id="GO:0006144">
    <property type="term" value="P:purine nucleobase metabolic process"/>
    <property type="evidence" value="ECO:0007669"/>
    <property type="project" value="UniProtKB-KW"/>
</dbReference>
<gene>
    <name evidence="9" type="ORF">C484_18452</name>
</gene>
<dbReference type="EMBL" id="AOIL01000062">
    <property type="protein sequence ID" value="ELY86227.1"/>
    <property type="molecule type" value="Genomic_DNA"/>
</dbReference>
<dbReference type="InterPro" id="IPR017580">
    <property type="entry name" value="OHCU_decarboxylase-1"/>
</dbReference>
<dbReference type="InterPro" id="IPR036778">
    <property type="entry name" value="OHCU_decarboxylase_sf"/>
</dbReference>
<dbReference type="Proteomes" id="UP000011648">
    <property type="component" value="Unassembled WGS sequence"/>
</dbReference>
<feature type="domain" description="Oxo-4-hydroxy-4-carboxy-5-ureidoimidazoline decarboxylase" evidence="8">
    <location>
        <begin position="58"/>
        <end position="210"/>
    </location>
</feature>
<evidence type="ECO:0000256" key="6">
    <source>
        <dbReference type="ARBA" id="ARBA00023239"/>
    </source>
</evidence>
<dbReference type="GO" id="GO:0019628">
    <property type="term" value="P:urate catabolic process"/>
    <property type="evidence" value="ECO:0007669"/>
    <property type="project" value="UniProtKB-UniPathway"/>
</dbReference>
<evidence type="ECO:0000256" key="7">
    <source>
        <dbReference type="SAM" id="MobiDB-lite"/>
    </source>
</evidence>
<dbReference type="STRING" id="1230458.C484_18452"/>
<feature type="compositionally biased region" description="Polar residues" evidence="7">
    <location>
        <begin position="125"/>
        <end position="138"/>
    </location>
</feature>
<keyword evidence="6" id="KW-0456">Lyase</keyword>
<feature type="region of interest" description="Disordered" evidence="7">
    <location>
        <begin position="119"/>
        <end position="142"/>
    </location>
</feature>
<dbReference type="NCBIfam" id="TIGR03164">
    <property type="entry name" value="UHCUDC"/>
    <property type="match status" value="1"/>
</dbReference>
<dbReference type="Pfam" id="PF09349">
    <property type="entry name" value="OHCU_decarbox"/>
    <property type="match status" value="1"/>
</dbReference>
<comment type="caution">
    <text evidence="9">The sequence shown here is derived from an EMBL/GenBank/DDBJ whole genome shotgun (WGS) entry which is preliminary data.</text>
</comment>